<proteinExistence type="predicted"/>
<keyword evidence="2" id="KW-0862">Zinc</keyword>
<dbReference type="AlphaFoldDB" id="A0A1B6HYP9"/>
<sequence length="156" mass="16863">MSQRNTGAKKEEQSQGSGFLSSLLLAGGAAAVGFMAHKLVSDYNEIQSAHTSAQSAHTSRRSPPVFSGPQNQENVYQVHSGEGGHTRKDMRKQAFDSEVPDAVKCIICMDNPREVIINPCGHVCLCEDCGEKICQSVSPICPVCQKPIKEVNNAYI</sequence>
<protein>
    <recommendedName>
        <fullName evidence="5">RING-type domain-containing protein</fullName>
    </recommendedName>
</protein>
<dbReference type="GO" id="GO:0016567">
    <property type="term" value="P:protein ubiquitination"/>
    <property type="evidence" value="ECO:0007669"/>
    <property type="project" value="TreeGrafter"/>
</dbReference>
<dbReference type="Pfam" id="PF13920">
    <property type="entry name" value="zf-C3HC4_3"/>
    <property type="match status" value="1"/>
</dbReference>
<gene>
    <name evidence="6" type="ORF">g.32306</name>
</gene>
<organism evidence="6">
    <name type="scientific">Homalodisca liturata</name>
    <dbReference type="NCBI Taxonomy" id="320908"/>
    <lineage>
        <taxon>Eukaryota</taxon>
        <taxon>Metazoa</taxon>
        <taxon>Ecdysozoa</taxon>
        <taxon>Arthropoda</taxon>
        <taxon>Hexapoda</taxon>
        <taxon>Insecta</taxon>
        <taxon>Pterygota</taxon>
        <taxon>Neoptera</taxon>
        <taxon>Paraneoptera</taxon>
        <taxon>Hemiptera</taxon>
        <taxon>Auchenorrhyncha</taxon>
        <taxon>Membracoidea</taxon>
        <taxon>Cicadellidae</taxon>
        <taxon>Cicadellinae</taxon>
        <taxon>Proconiini</taxon>
        <taxon>Homalodisca</taxon>
    </lineage>
</organism>
<dbReference type="GO" id="GO:0006511">
    <property type="term" value="P:ubiquitin-dependent protein catabolic process"/>
    <property type="evidence" value="ECO:0007669"/>
    <property type="project" value="TreeGrafter"/>
</dbReference>
<evidence type="ECO:0000259" key="5">
    <source>
        <dbReference type="PROSITE" id="PS50089"/>
    </source>
</evidence>
<accession>A0A1B6HYP9</accession>
<feature type="domain" description="RING-type" evidence="5">
    <location>
        <begin position="105"/>
        <end position="145"/>
    </location>
</feature>
<feature type="compositionally biased region" description="Polar residues" evidence="4">
    <location>
        <begin position="68"/>
        <end position="77"/>
    </location>
</feature>
<dbReference type="PROSITE" id="PS50089">
    <property type="entry name" value="ZF_RING_2"/>
    <property type="match status" value="1"/>
</dbReference>
<evidence type="ECO:0000256" key="4">
    <source>
        <dbReference type="SAM" id="MobiDB-lite"/>
    </source>
</evidence>
<dbReference type="PANTHER" id="PTHR22696">
    <property type="entry name" value="E3 UBIQUITIN-PROTEIN LIGASE RNF26"/>
    <property type="match status" value="1"/>
</dbReference>
<dbReference type="GO" id="GO:0008270">
    <property type="term" value="F:zinc ion binding"/>
    <property type="evidence" value="ECO:0007669"/>
    <property type="project" value="UniProtKB-KW"/>
</dbReference>
<dbReference type="Gene3D" id="3.30.40.10">
    <property type="entry name" value="Zinc/RING finger domain, C3HC4 (zinc finger)"/>
    <property type="match status" value="1"/>
</dbReference>
<dbReference type="GO" id="GO:0061630">
    <property type="term" value="F:ubiquitin protein ligase activity"/>
    <property type="evidence" value="ECO:0007669"/>
    <property type="project" value="TreeGrafter"/>
</dbReference>
<dbReference type="SUPFAM" id="SSF57850">
    <property type="entry name" value="RING/U-box"/>
    <property type="match status" value="1"/>
</dbReference>
<keyword evidence="1 3" id="KW-0863">Zinc-finger</keyword>
<dbReference type="InterPro" id="IPR001841">
    <property type="entry name" value="Znf_RING"/>
</dbReference>
<dbReference type="EMBL" id="GECU01027885">
    <property type="protein sequence ID" value="JAS79821.1"/>
    <property type="molecule type" value="Transcribed_RNA"/>
</dbReference>
<name>A0A1B6HYP9_9HEMI</name>
<keyword evidence="1 3" id="KW-0479">Metal-binding</keyword>
<evidence type="ECO:0000313" key="6">
    <source>
        <dbReference type="EMBL" id="JAS79821.1"/>
    </source>
</evidence>
<evidence type="ECO:0000256" key="1">
    <source>
        <dbReference type="ARBA" id="ARBA00022771"/>
    </source>
</evidence>
<feature type="region of interest" description="Disordered" evidence="4">
    <location>
        <begin position="51"/>
        <end position="89"/>
    </location>
</feature>
<reference evidence="6" key="1">
    <citation type="submission" date="2015-11" db="EMBL/GenBank/DDBJ databases">
        <title>De novo transcriptome assembly of four potential Pierce s Disease insect vectors from Arizona vineyards.</title>
        <authorList>
            <person name="Tassone E.E."/>
        </authorList>
    </citation>
    <scope>NUCLEOTIDE SEQUENCE</scope>
</reference>
<dbReference type="InterPro" id="IPR013083">
    <property type="entry name" value="Znf_RING/FYVE/PHD"/>
</dbReference>
<evidence type="ECO:0000256" key="3">
    <source>
        <dbReference type="PROSITE-ProRule" id="PRU00175"/>
    </source>
</evidence>
<evidence type="ECO:0000256" key="2">
    <source>
        <dbReference type="ARBA" id="ARBA00022833"/>
    </source>
</evidence>
<dbReference type="PANTHER" id="PTHR22696:SF1">
    <property type="entry name" value="E3 UBIQUITIN-PROTEIN LIGASE RNF26"/>
    <property type="match status" value="1"/>
</dbReference>